<dbReference type="FunFam" id="1.25.40.10:FF:000436">
    <property type="entry name" value="Pentatricopeptide repeat-containing protein At5g39350 family"/>
    <property type="match status" value="1"/>
</dbReference>
<dbReference type="InterPro" id="IPR011990">
    <property type="entry name" value="TPR-like_helical_dom_sf"/>
</dbReference>
<dbReference type="Gene3D" id="1.25.40.10">
    <property type="entry name" value="Tetratricopeptide repeat domain"/>
    <property type="match status" value="5"/>
</dbReference>
<feature type="repeat" description="PPR" evidence="2">
    <location>
        <begin position="80"/>
        <end position="114"/>
    </location>
</feature>
<dbReference type="InterPro" id="IPR046849">
    <property type="entry name" value="E2_motif"/>
</dbReference>
<dbReference type="Pfam" id="PF01535">
    <property type="entry name" value="PPR"/>
    <property type="match status" value="2"/>
</dbReference>
<dbReference type="InterPro" id="IPR046960">
    <property type="entry name" value="PPR_At4g14850-like_plant"/>
</dbReference>
<evidence type="ECO:0000256" key="1">
    <source>
        <dbReference type="ARBA" id="ARBA00022737"/>
    </source>
</evidence>
<dbReference type="GO" id="GO:0008270">
    <property type="term" value="F:zinc ion binding"/>
    <property type="evidence" value="ECO:0007669"/>
    <property type="project" value="InterPro"/>
</dbReference>
<dbReference type="InterPro" id="IPR002885">
    <property type="entry name" value="PPR_rpt"/>
</dbReference>
<feature type="repeat" description="PPR" evidence="2">
    <location>
        <begin position="522"/>
        <end position="552"/>
    </location>
</feature>
<keyword evidence="5" id="KW-1185">Reference proteome</keyword>
<feature type="repeat" description="PPR" evidence="2">
    <location>
        <begin position="249"/>
        <end position="283"/>
    </location>
</feature>
<evidence type="ECO:0000313" key="5">
    <source>
        <dbReference type="Proteomes" id="UP001327560"/>
    </source>
</evidence>
<name>A0AAQ3KID5_9LILI</name>
<feature type="repeat" description="PPR" evidence="2">
    <location>
        <begin position="553"/>
        <end position="587"/>
    </location>
</feature>
<feature type="repeat" description="PPR" evidence="2">
    <location>
        <begin position="115"/>
        <end position="145"/>
    </location>
</feature>
<dbReference type="Pfam" id="PF20430">
    <property type="entry name" value="Eplus_motif"/>
    <property type="match status" value="1"/>
</dbReference>
<dbReference type="EMBL" id="CP136894">
    <property type="protein sequence ID" value="WOL09220.1"/>
    <property type="molecule type" value="Genomic_DNA"/>
</dbReference>
<dbReference type="FunFam" id="1.25.40.10:FF:001050">
    <property type="entry name" value="Pentatricopeptide repeat-containing protein At2g33760"/>
    <property type="match status" value="1"/>
</dbReference>
<dbReference type="FunFam" id="1.25.40.10:FF:000798">
    <property type="entry name" value="Pentatricopeptide repeat-containing protein At3g49170, chloroplastic"/>
    <property type="match status" value="1"/>
</dbReference>
<dbReference type="AlphaFoldDB" id="A0AAQ3KID5"/>
<sequence>MLTALSLPTKFVPLNRPSSCPRQRNPAAAAAANTSFLRASTKHPSFEPLKDRLIRLTDAGRIDDALSTLDLIADRGVAVDLVSYSVLLRYCIRSRDLRRGRLVHRHLLDSGLQLDSVVANSLIALYSKCGQWDVACSIFDEMGSIRDVVSWTALISCAAQNGMEEKAIMMFREMLETGIVPNEFSFCSVFQACSNSEYGFVGRMVLGIVIKMGFLWWDVSVGCALIDMFAKNQDLSSAHKVFDGMRERNTVAWTLMITRYGQHGRGRDAIDLFLDMILNGFEPDQFTITSVISACSDSELFEFGCQMHSLAIRFGLDSDACVGCSLIDLYAKYLSMNDSRKVFDRMAQHNVMSWTAIISGYVQNGGHDEVAVELFRKMLEGRIRPNHFTYSSILKACANLSDQSVGEQMHAQITKLGLVHVNFVGNSLVSMYARSGRMEEARKAFNSLYEKNVVSYNAIVDGYAKNSNYGGAFELLYQMESMDMGASAFTFASLLSAAASIGMMSKGQQLHAQLLKAGFESDIGIRNSLISMYSRCGSIDDAWQAFDEMDDRNVISWTAMITGFAKHGDAGRALGFFRDMVSAGAKPNAVTYVAVLSACSHAGLVEEGWEHFHAMQRYYKIVPTMEHYACMVDMLGRSGLVEEAFEFIKAMPTKADALVWRTLLSACRGHGNIRLGEIAAKKILELAPQDPAAYVLLSNLYADAGKWDDVTAIRRGMKERKLNKEAGLSWIEMENSIHKFHVGDTGHPQAQQIYAKLDELFAKIKEMGYVPNTNFVLHDVEDELKEQYLLQHSEKIAVAFGLINTSSPKPIRIFKNLRVCGDCHSAIRYITKATGREVILRDSNRFHHIRDGECTCGDYW</sequence>
<organism evidence="4 5">
    <name type="scientific">Canna indica</name>
    <name type="common">Indian-shot</name>
    <dbReference type="NCBI Taxonomy" id="4628"/>
    <lineage>
        <taxon>Eukaryota</taxon>
        <taxon>Viridiplantae</taxon>
        <taxon>Streptophyta</taxon>
        <taxon>Embryophyta</taxon>
        <taxon>Tracheophyta</taxon>
        <taxon>Spermatophyta</taxon>
        <taxon>Magnoliopsida</taxon>
        <taxon>Liliopsida</taxon>
        <taxon>Zingiberales</taxon>
        <taxon>Cannaceae</taxon>
        <taxon>Canna</taxon>
    </lineage>
</organism>
<dbReference type="GO" id="GO:0003723">
    <property type="term" value="F:RNA binding"/>
    <property type="evidence" value="ECO:0007669"/>
    <property type="project" value="InterPro"/>
</dbReference>
<evidence type="ECO:0000259" key="3">
    <source>
        <dbReference type="Pfam" id="PF14432"/>
    </source>
</evidence>
<proteinExistence type="predicted"/>
<feature type="repeat" description="PPR" evidence="2">
    <location>
        <begin position="588"/>
        <end position="618"/>
    </location>
</feature>
<gene>
    <name evidence="4" type="ORF">Cni_G17973</name>
</gene>
<dbReference type="NCBIfam" id="TIGR00756">
    <property type="entry name" value="PPR"/>
    <property type="match status" value="9"/>
</dbReference>
<dbReference type="Pfam" id="PF13041">
    <property type="entry name" value="PPR_2"/>
    <property type="match status" value="5"/>
</dbReference>
<dbReference type="Proteomes" id="UP001327560">
    <property type="component" value="Chromosome 5"/>
</dbReference>
<dbReference type="InterPro" id="IPR032867">
    <property type="entry name" value="DYW_dom"/>
</dbReference>
<feature type="repeat" description="PPR" evidence="2">
    <location>
        <begin position="452"/>
        <end position="486"/>
    </location>
</feature>
<dbReference type="Pfam" id="PF20431">
    <property type="entry name" value="E_motif"/>
    <property type="match status" value="1"/>
</dbReference>
<feature type="repeat" description="PPR" evidence="2">
    <location>
        <begin position="350"/>
        <end position="385"/>
    </location>
</feature>
<accession>A0AAQ3KID5</accession>
<reference evidence="4 5" key="1">
    <citation type="submission" date="2023-10" db="EMBL/GenBank/DDBJ databases">
        <title>Chromosome-scale genome assembly provides insights into flower coloration mechanisms of Canna indica.</title>
        <authorList>
            <person name="Li C."/>
        </authorList>
    </citation>
    <scope>NUCLEOTIDE SEQUENCE [LARGE SCALE GENOMIC DNA]</scope>
    <source>
        <tissue evidence="4">Flower</tissue>
    </source>
</reference>
<dbReference type="PANTHER" id="PTHR24015:SF2006">
    <property type="entry name" value="PENTACOTRIPEPTIDE-REPEAT REGION OF PRORP DOMAIN-CONTAINING PROTEIN"/>
    <property type="match status" value="1"/>
</dbReference>
<dbReference type="GO" id="GO:0009451">
    <property type="term" value="P:RNA modification"/>
    <property type="evidence" value="ECO:0007669"/>
    <property type="project" value="InterPro"/>
</dbReference>
<evidence type="ECO:0000256" key="2">
    <source>
        <dbReference type="PROSITE-ProRule" id="PRU00708"/>
    </source>
</evidence>
<feature type="repeat" description="PPR" evidence="2">
    <location>
        <begin position="147"/>
        <end position="181"/>
    </location>
</feature>
<keyword evidence="1" id="KW-0677">Repeat</keyword>
<evidence type="ECO:0000313" key="4">
    <source>
        <dbReference type="EMBL" id="WOL09220.1"/>
    </source>
</evidence>
<dbReference type="InterPro" id="IPR046848">
    <property type="entry name" value="E_motif"/>
</dbReference>
<protein>
    <recommendedName>
        <fullName evidence="3">DYW domain-containing protein</fullName>
    </recommendedName>
</protein>
<dbReference type="Pfam" id="PF14432">
    <property type="entry name" value="DYW_deaminase"/>
    <property type="match status" value="1"/>
</dbReference>
<dbReference type="PANTHER" id="PTHR24015">
    <property type="entry name" value="OS07G0578800 PROTEIN-RELATED"/>
    <property type="match status" value="1"/>
</dbReference>
<dbReference type="FunFam" id="1.25.40.10:FF:000196">
    <property type="entry name" value="Pentatricopeptide repeat-containing protein At4g14850"/>
    <property type="match status" value="2"/>
</dbReference>
<feature type="domain" description="DYW" evidence="3">
    <location>
        <begin position="768"/>
        <end position="860"/>
    </location>
</feature>
<dbReference type="SUPFAM" id="SSF48452">
    <property type="entry name" value="TPR-like"/>
    <property type="match status" value="2"/>
</dbReference>
<dbReference type="PROSITE" id="PS51375">
    <property type="entry name" value="PPR"/>
    <property type="match status" value="9"/>
</dbReference>